<keyword evidence="3" id="KW-1185">Reference proteome</keyword>
<name>A0ABQ6T3G5_9GAMM</name>
<sequence length="247" mass="26681">MIEFSVVDWAAWAPGLTERSQWMGWADAPFLPQGEGTPSLAEVPAMQRRRIERLGRMAIQAACWCEDAQGADSDVPLVFASRHGDVARSMELLGSLIAAEPLSPTGFGLSVHNAIAALYSIARGHRGNYLALAARQATVEAACLEAAGLLADGAKEVRVVMYESPLPDIFSEFADEPDPFFAWCWRLAPSGAAGTGLRLAWEPAADAGNTAPGLLPHALDLHRFLLSSAPTLEHVTQGQRWRWSRHG</sequence>
<dbReference type="InterPro" id="IPR014030">
    <property type="entry name" value="Ketoacyl_synth_N"/>
</dbReference>
<organism evidence="2 3">
    <name type="scientific">Stenotrophomonas cyclobalanopsidis</name>
    <dbReference type="NCBI Taxonomy" id="2771362"/>
    <lineage>
        <taxon>Bacteria</taxon>
        <taxon>Pseudomonadati</taxon>
        <taxon>Pseudomonadota</taxon>
        <taxon>Gammaproteobacteria</taxon>
        <taxon>Lysobacterales</taxon>
        <taxon>Lysobacteraceae</taxon>
        <taxon>Stenotrophomonas</taxon>
    </lineage>
</organism>
<gene>
    <name evidence="2" type="ORF">FJU31_04845</name>
</gene>
<comment type="caution">
    <text evidence="2">The sequence shown here is derived from an EMBL/GenBank/DDBJ whole genome shotgun (WGS) entry which is preliminary data.</text>
</comment>
<evidence type="ECO:0000313" key="2">
    <source>
        <dbReference type="EMBL" id="KAA9002206.1"/>
    </source>
</evidence>
<evidence type="ECO:0000313" key="3">
    <source>
        <dbReference type="Proteomes" id="UP000326367"/>
    </source>
</evidence>
<reference evidence="2 3" key="1">
    <citation type="journal article" date="2020" name="Antonie Van Leeuwenhoek">
        <title>Stenotrophomonas cyclobalanopsidis sp. nov., isolated from the leaf spot disease of Cyclobalanopsis patelliformis.</title>
        <authorList>
            <person name="Bian D.R."/>
            <person name="Xue H."/>
            <person name="Piao C.G."/>
            <person name="Li Y."/>
        </authorList>
    </citation>
    <scope>NUCLEOTIDE SEQUENCE [LARGE SCALE GENOMIC DNA]</scope>
    <source>
        <strain evidence="2 3">TPQG1-4</strain>
    </source>
</reference>
<dbReference type="EMBL" id="VYKI01000004">
    <property type="protein sequence ID" value="KAA9002206.1"/>
    <property type="molecule type" value="Genomic_DNA"/>
</dbReference>
<protein>
    <submittedName>
        <fullName evidence="2">Beta-ketoacyl synthase chain length factor</fullName>
    </submittedName>
</protein>
<accession>A0ABQ6T3G5</accession>
<dbReference type="RefSeq" id="WP_150453725.1">
    <property type="nucleotide sequence ID" value="NZ_VYKI01000004.1"/>
</dbReference>
<dbReference type="Proteomes" id="UP000326367">
    <property type="component" value="Unassembled WGS sequence"/>
</dbReference>
<dbReference type="Pfam" id="PF13723">
    <property type="entry name" value="Ketoacyl-synt_2"/>
    <property type="match status" value="1"/>
</dbReference>
<evidence type="ECO:0000259" key="1">
    <source>
        <dbReference type="Pfam" id="PF13723"/>
    </source>
</evidence>
<feature type="domain" description="Beta-ketoacyl synthase-like N-terminal" evidence="1">
    <location>
        <begin position="22"/>
        <end position="244"/>
    </location>
</feature>
<proteinExistence type="predicted"/>